<dbReference type="Proteomes" id="UP000620874">
    <property type="component" value="Unassembled WGS sequence"/>
</dbReference>
<keyword evidence="5" id="KW-0520">NAD</keyword>
<keyword evidence="1" id="KW-0285">Flavoprotein</keyword>
<organism evidence="7 8">
    <name type="scientific">Phocaeicola intestinalis</name>
    <dbReference type="NCBI Taxonomy" id="2762212"/>
    <lineage>
        <taxon>Bacteria</taxon>
        <taxon>Pseudomonadati</taxon>
        <taxon>Bacteroidota</taxon>
        <taxon>Bacteroidia</taxon>
        <taxon>Bacteroidales</taxon>
        <taxon>Bacteroidaceae</taxon>
        <taxon>Phocaeicola</taxon>
    </lineage>
</organism>
<evidence type="ECO:0000256" key="3">
    <source>
        <dbReference type="ARBA" id="ARBA00022827"/>
    </source>
</evidence>
<protein>
    <submittedName>
        <fullName evidence="7">NAD(P)/FAD-dependent oxidoreductase</fullName>
    </submittedName>
</protein>
<dbReference type="InterPro" id="IPR002937">
    <property type="entry name" value="Amino_oxidase"/>
</dbReference>
<evidence type="ECO:0000259" key="6">
    <source>
        <dbReference type="Pfam" id="PF01593"/>
    </source>
</evidence>
<dbReference type="InterPro" id="IPR036188">
    <property type="entry name" value="FAD/NAD-bd_sf"/>
</dbReference>
<feature type="domain" description="Amine oxidase" evidence="6">
    <location>
        <begin position="13"/>
        <end position="283"/>
    </location>
</feature>
<dbReference type="Pfam" id="PF01593">
    <property type="entry name" value="Amino_oxidase"/>
    <property type="match status" value="1"/>
</dbReference>
<dbReference type="PANTHER" id="PTHR46091:SF3">
    <property type="entry name" value="AMINE OXIDASE DOMAIN-CONTAINING PROTEIN"/>
    <property type="match status" value="1"/>
</dbReference>
<evidence type="ECO:0000313" key="8">
    <source>
        <dbReference type="Proteomes" id="UP000620874"/>
    </source>
</evidence>
<evidence type="ECO:0000256" key="2">
    <source>
        <dbReference type="ARBA" id="ARBA00022729"/>
    </source>
</evidence>
<dbReference type="Gene3D" id="3.50.50.60">
    <property type="entry name" value="FAD/NAD(P)-binding domain"/>
    <property type="match status" value="2"/>
</dbReference>
<evidence type="ECO:0000256" key="4">
    <source>
        <dbReference type="ARBA" id="ARBA00022857"/>
    </source>
</evidence>
<evidence type="ECO:0000256" key="1">
    <source>
        <dbReference type="ARBA" id="ARBA00022630"/>
    </source>
</evidence>
<keyword evidence="4" id="KW-0521">NADP</keyword>
<keyword evidence="2" id="KW-0732">Signal</keyword>
<accession>A0ABR8YB03</accession>
<keyword evidence="8" id="KW-1185">Reference proteome</keyword>
<reference evidence="7 8" key="1">
    <citation type="submission" date="2020-08" db="EMBL/GenBank/DDBJ databases">
        <title>A Genomic Blueprint of the Chicken Gut Microbiome.</title>
        <authorList>
            <person name="Gilroy R."/>
            <person name="Ravi A."/>
            <person name="Getino M."/>
            <person name="Pursley I."/>
            <person name="Horton D.L."/>
            <person name="Alikhan N.-F."/>
            <person name="Baker D."/>
            <person name="Gharbi K."/>
            <person name="Hall N."/>
            <person name="Watson M."/>
            <person name="Adriaenssens E.M."/>
            <person name="Foster-Nyarko E."/>
            <person name="Jarju S."/>
            <person name="Secka A."/>
            <person name="Antonio M."/>
            <person name="Oren A."/>
            <person name="Chaudhuri R."/>
            <person name="La Ragione R.M."/>
            <person name="Hildebrand F."/>
            <person name="Pallen M.J."/>
        </authorList>
    </citation>
    <scope>NUCLEOTIDE SEQUENCE [LARGE SCALE GENOMIC DNA]</scope>
    <source>
        <strain evidence="7 8">Sa1CVN1</strain>
    </source>
</reference>
<evidence type="ECO:0000313" key="7">
    <source>
        <dbReference type="EMBL" id="MBD8041380.1"/>
    </source>
</evidence>
<dbReference type="SUPFAM" id="SSF51905">
    <property type="entry name" value="FAD/NAD(P)-binding domain"/>
    <property type="match status" value="1"/>
</dbReference>
<sequence>MLNKEVIVIGAGLGGLFSAALLSKEGMKVTVIEKNRKPGGGMQSYNRKGAVFDTDMHVITSMFEGGSVYRLCRYLGILNDICIENVADGISDKIYVAEDNSVYNISAGREGFMQSLLHYFPDEEHDICAYVKALDAITDEMDLFLLRNSRQNVFVQNADFFMPVDQFISKYIHNLKLRRLLAYMNVLYAGDCRVTPAYLHAVIAVLLQKGVSRFKGGTYRFVEVLVRFIQAHGGTVITGEGVSDIIVERDKVKYVKTDAGRVLSADVYISSIHPAVLLDLLSDRFAVSKSYYAQLQGTEDSCSAFILNIKLKKDSFPYMRYSSYYFESYESVWSANRKGAITKFMFLTPPVQDQGEYAHTLCITVPMDWNEVVAWENSTIGKRSKSYYEWKDKVAETVLSKMERLFPFFREVIALVDTASPLTIRDHTGVRHGAMCGYKKDVNNFITSHLPVRTRLSNLLLTGQNVNIHGFCGVILTSLQTCEEILGTNYIIEKLHVEG</sequence>
<dbReference type="PANTHER" id="PTHR46091">
    <property type="entry name" value="BLR7054 PROTEIN"/>
    <property type="match status" value="1"/>
</dbReference>
<gene>
    <name evidence="7" type="ORF">H9625_13215</name>
</gene>
<dbReference type="EMBL" id="JACSPP010000049">
    <property type="protein sequence ID" value="MBD8041380.1"/>
    <property type="molecule type" value="Genomic_DNA"/>
</dbReference>
<name>A0ABR8YB03_9BACT</name>
<evidence type="ECO:0000256" key="5">
    <source>
        <dbReference type="ARBA" id="ARBA00023027"/>
    </source>
</evidence>
<dbReference type="InterPro" id="IPR052206">
    <property type="entry name" value="Retinol_saturase"/>
</dbReference>
<dbReference type="RefSeq" id="WP_022040306.1">
    <property type="nucleotide sequence ID" value="NZ_JACSPP010000049.1"/>
</dbReference>
<keyword evidence="3" id="KW-0274">FAD</keyword>
<comment type="caution">
    <text evidence="7">The sequence shown here is derived from an EMBL/GenBank/DDBJ whole genome shotgun (WGS) entry which is preliminary data.</text>
</comment>
<proteinExistence type="predicted"/>